<dbReference type="EMBL" id="KV454411">
    <property type="protein sequence ID" value="ODQ64527.1"/>
    <property type="molecule type" value="Genomic_DNA"/>
</dbReference>
<protein>
    <submittedName>
        <fullName evidence="2">Uncharacterized protein</fullName>
    </submittedName>
</protein>
<organism evidence="2 3">
    <name type="scientific">Nadsonia fulvescens var. elongata DSM 6958</name>
    <dbReference type="NCBI Taxonomy" id="857566"/>
    <lineage>
        <taxon>Eukaryota</taxon>
        <taxon>Fungi</taxon>
        <taxon>Dikarya</taxon>
        <taxon>Ascomycota</taxon>
        <taxon>Saccharomycotina</taxon>
        <taxon>Dipodascomycetes</taxon>
        <taxon>Dipodascales</taxon>
        <taxon>Dipodascales incertae sedis</taxon>
        <taxon>Nadsonia</taxon>
    </lineage>
</organism>
<evidence type="ECO:0000256" key="1">
    <source>
        <dbReference type="SAM" id="MobiDB-lite"/>
    </source>
</evidence>
<name>A0A1E3PI38_9ASCO</name>
<dbReference type="AlphaFoldDB" id="A0A1E3PI38"/>
<dbReference type="Proteomes" id="UP000095009">
    <property type="component" value="Unassembled WGS sequence"/>
</dbReference>
<accession>A0A1E3PI38</accession>
<sequence length="117" mass="11947">MAASYKQQQHQQNYYYSPSMPLSTHSNGVVNPVLNGIGNTVSSINTPNATPSAGISNNTAVNSSNGGAAVNETLTSPVSITSAVLTGAGNAGVNPGSTPTMPTLMKEQGDIDEKKPK</sequence>
<reference evidence="2 3" key="1">
    <citation type="journal article" date="2016" name="Proc. Natl. Acad. Sci. U.S.A.">
        <title>Comparative genomics of biotechnologically important yeasts.</title>
        <authorList>
            <person name="Riley R."/>
            <person name="Haridas S."/>
            <person name="Wolfe K.H."/>
            <person name="Lopes M.R."/>
            <person name="Hittinger C.T."/>
            <person name="Goeker M."/>
            <person name="Salamov A.A."/>
            <person name="Wisecaver J.H."/>
            <person name="Long T.M."/>
            <person name="Calvey C.H."/>
            <person name="Aerts A.L."/>
            <person name="Barry K.W."/>
            <person name="Choi C."/>
            <person name="Clum A."/>
            <person name="Coughlan A.Y."/>
            <person name="Deshpande S."/>
            <person name="Douglass A.P."/>
            <person name="Hanson S.J."/>
            <person name="Klenk H.-P."/>
            <person name="LaButti K.M."/>
            <person name="Lapidus A."/>
            <person name="Lindquist E.A."/>
            <person name="Lipzen A.M."/>
            <person name="Meier-Kolthoff J.P."/>
            <person name="Ohm R.A."/>
            <person name="Otillar R.P."/>
            <person name="Pangilinan J.L."/>
            <person name="Peng Y."/>
            <person name="Rokas A."/>
            <person name="Rosa C.A."/>
            <person name="Scheuner C."/>
            <person name="Sibirny A.A."/>
            <person name="Slot J.C."/>
            <person name="Stielow J.B."/>
            <person name="Sun H."/>
            <person name="Kurtzman C.P."/>
            <person name="Blackwell M."/>
            <person name="Grigoriev I.V."/>
            <person name="Jeffries T.W."/>
        </authorList>
    </citation>
    <scope>NUCLEOTIDE SEQUENCE [LARGE SCALE GENOMIC DNA]</scope>
    <source>
        <strain evidence="2 3">DSM 6958</strain>
    </source>
</reference>
<feature type="region of interest" description="Disordered" evidence="1">
    <location>
        <begin position="87"/>
        <end position="117"/>
    </location>
</feature>
<evidence type="ECO:0000313" key="3">
    <source>
        <dbReference type="Proteomes" id="UP000095009"/>
    </source>
</evidence>
<keyword evidence="3" id="KW-1185">Reference proteome</keyword>
<gene>
    <name evidence="2" type="ORF">NADFUDRAFT_83499</name>
</gene>
<evidence type="ECO:0000313" key="2">
    <source>
        <dbReference type="EMBL" id="ODQ64527.1"/>
    </source>
</evidence>
<proteinExistence type="predicted"/>
<feature type="compositionally biased region" description="Basic and acidic residues" evidence="1">
    <location>
        <begin position="107"/>
        <end position="117"/>
    </location>
</feature>